<proteinExistence type="inferred from homology"/>
<keyword evidence="3" id="KW-0813">Transport</keyword>
<accession>A0A6V6Z319</accession>
<dbReference type="PANTHER" id="PTHR30026">
    <property type="entry name" value="OUTER MEMBRANE PROTEIN TOLC"/>
    <property type="match status" value="1"/>
</dbReference>
<dbReference type="Gene3D" id="1.20.1600.10">
    <property type="entry name" value="Outer membrane efflux proteins (OEP)"/>
    <property type="match status" value="1"/>
</dbReference>
<name>A0A6V6Z319_9FLAO</name>
<keyword evidence="5" id="KW-0812">Transmembrane</keyword>
<evidence type="ECO:0000256" key="3">
    <source>
        <dbReference type="ARBA" id="ARBA00022448"/>
    </source>
</evidence>
<organism evidence="9 10">
    <name type="scientific">Flavobacterium chungangense</name>
    <dbReference type="NCBI Taxonomy" id="554283"/>
    <lineage>
        <taxon>Bacteria</taxon>
        <taxon>Pseudomonadati</taxon>
        <taxon>Bacteroidota</taxon>
        <taxon>Flavobacteriia</taxon>
        <taxon>Flavobacteriales</taxon>
        <taxon>Flavobacteriaceae</taxon>
        <taxon>Flavobacterium</taxon>
    </lineage>
</organism>
<gene>
    <name evidence="9" type="ORF">FLACHUCJ7_02706</name>
</gene>
<feature type="signal peptide" evidence="8">
    <location>
        <begin position="1"/>
        <end position="34"/>
    </location>
</feature>
<keyword evidence="6" id="KW-0472">Membrane</keyword>
<dbReference type="AlphaFoldDB" id="A0A6V6Z319"/>
<dbReference type="InterPro" id="IPR051906">
    <property type="entry name" value="TolC-like"/>
</dbReference>
<evidence type="ECO:0000256" key="5">
    <source>
        <dbReference type="ARBA" id="ARBA00022692"/>
    </source>
</evidence>
<evidence type="ECO:0000256" key="4">
    <source>
        <dbReference type="ARBA" id="ARBA00022452"/>
    </source>
</evidence>
<dbReference type="EMBL" id="CAIJDO010000167">
    <property type="protein sequence ID" value="CAD0006133.1"/>
    <property type="molecule type" value="Genomic_DNA"/>
</dbReference>
<reference evidence="9 10" key="1">
    <citation type="submission" date="2020-06" db="EMBL/GenBank/DDBJ databases">
        <authorList>
            <person name="Criscuolo A."/>
        </authorList>
    </citation>
    <scope>NUCLEOTIDE SEQUENCE [LARGE SCALE GENOMIC DNA]</scope>
    <source>
        <strain evidence="10">CIP 110025</strain>
    </source>
</reference>
<comment type="similarity">
    <text evidence="2">Belongs to the outer membrane factor (OMF) (TC 1.B.17) family.</text>
</comment>
<keyword evidence="8" id="KW-0732">Signal</keyword>
<sequence length="494" mass="55437">MVSLLCFHSKYMKINKYNNLVFALLFGLGLSAQAQTKQWTLEECVRYALDNNITIKLSELDVKNAAIDKKDAFGNYLPSVNGSASHSWNVGLNQNITTGLLENQTTQYSSVGLSVGVDIYKGLQIQNTYRRTKLSIIASQYQLVKMQEDISLNVANAFLEILFNKENLKVKKEQMIIDEKRFARSEEMVKAGTIPRGDLYDLKATVATDQQAIIVAENSLLISKLSLAQLLQLKDFTDFDVIDDTNVKDENNILAQNPVDIYNKAKEIRTDLKIAQTNLEIAEKNVAIAKGAYQPTLSAFYNFNTRASYSDIVTGSVPNTLNPTSQIGYVEGTNQSVLTNNYSPVLGSPDGILDQFSNNKGQSFGFQLSVPIFNGFSVRNNVERNKVSLEKSKIDLEQKSLDLQRNVYTAFTDAKGALNAYESSTVTLEARQQSYNYAKEKYDVGLMNSFDFTQAQTLLTNAQSDLIRTKYDYMFKIKILEFYFGIPIVPVIQK</sequence>
<evidence type="ECO:0000256" key="7">
    <source>
        <dbReference type="ARBA" id="ARBA00023237"/>
    </source>
</evidence>
<evidence type="ECO:0000313" key="9">
    <source>
        <dbReference type="EMBL" id="CAD0006133.1"/>
    </source>
</evidence>
<dbReference type="GO" id="GO:0015288">
    <property type="term" value="F:porin activity"/>
    <property type="evidence" value="ECO:0007669"/>
    <property type="project" value="TreeGrafter"/>
</dbReference>
<keyword evidence="7" id="KW-0998">Cell outer membrane</keyword>
<evidence type="ECO:0000256" key="8">
    <source>
        <dbReference type="SAM" id="SignalP"/>
    </source>
</evidence>
<dbReference type="Pfam" id="PF02321">
    <property type="entry name" value="OEP"/>
    <property type="match status" value="2"/>
</dbReference>
<dbReference type="Proteomes" id="UP000556700">
    <property type="component" value="Unassembled WGS sequence"/>
</dbReference>
<evidence type="ECO:0000256" key="6">
    <source>
        <dbReference type="ARBA" id="ARBA00023136"/>
    </source>
</evidence>
<comment type="caution">
    <text evidence="9">The sequence shown here is derived from an EMBL/GenBank/DDBJ whole genome shotgun (WGS) entry which is preliminary data.</text>
</comment>
<dbReference type="SUPFAM" id="SSF56954">
    <property type="entry name" value="Outer membrane efflux proteins (OEP)"/>
    <property type="match status" value="1"/>
</dbReference>
<dbReference type="GO" id="GO:0015562">
    <property type="term" value="F:efflux transmembrane transporter activity"/>
    <property type="evidence" value="ECO:0007669"/>
    <property type="project" value="InterPro"/>
</dbReference>
<evidence type="ECO:0000256" key="2">
    <source>
        <dbReference type="ARBA" id="ARBA00007613"/>
    </source>
</evidence>
<protein>
    <submittedName>
        <fullName evidence="9">Transporter</fullName>
    </submittedName>
</protein>
<dbReference type="GO" id="GO:0009279">
    <property type="term" value="C:cell outer membrane"/>
    <property type="evidence" value="ECO:0007669"/>
    <property type="project" value="UniProtKB-SubCell"/>
</dbReference>
<keyword evidence="4" id="KW-1134">Transmembrane beta strand</keyword>
<comment type="subcellular location">
    <subcellularLocation>
        <location evidence="1">Cell outer membrane</location>
    </subcellularLocation>
</comment>
<evidence type="ECO:0000313" key="10">
    <source>
        <dbReference type="Proteomes" id="UP000556700"/>
    </source>
</evidence>
<feature type="chain" id="PRO_5028232597" evidence="8">
    <location>
        <begin position="35"/>
        <end position="494"/>
    </location>
</feature>
<evidence type="ECO:0000256" key="1">
    <source>
        <dbReference type="ARBA" id="ARBA00004442"/>
    </source>
</evidence>
<dbReference type="PANTHER" id="PTHR30026:SF20">
    <property type="entry name" value="OUTER MEMBRANE PROTEIN TOLC"/>
    <property type="match status" value="1"/>
</dbReference>
<dbReference type="InterPro" id="IPR003423">
    <property type="entry name" value="OMP_efflux"/>
</dbReference>
<keyword evidence="10" id="KW-1185">Reference proteome</keyword>
<dbReference type="GO" id="GO:1990281">
    <property type="term" value="C:efflux pump complex"/>
    <property type="evidence" value="ECO:0007669"/>
    <property type="project" value="TreeGrafter"/>
</dbReference>